<dbReference type="EMBL" id="JAODAN010000006">
    <property type="protein sequence ID" value="KAK1923657.1"/>
    <property type="molecule type" value="Genomic_DNA"/>
</dbReference>
<sequence length="174" mass="18097">MATSSHPAMAKFDPTSQVIAHSSLKGAQAASMVAPPIYLVSSLILRRGSGFSVRHLMRYSTLGTAAGAGLGAAVGWVRLRTEPLVAIEDRVFRLANNASQIRADDYSIIGATLGSLFLPTLFLKRAPFASLVLGGGAIGLGAGVWVHVAKMISEGKKTKPEGMVGEIPVIGGNK</sequence>
<dbReference type="InterPro" id="IPR013869">
    <property type="entry name" value="DUF1757"/>
</dbReference>
<evidence type="ECO:0000313" key="2">
    <source>
        <dbReference type="EMBL" id="KAK1923657.1"/>
    </source>
</evidence>
<feature type="transmembrane region" description="Helical" evidence="1">
    <location>
        <begin position="128"/>
        <end position="149"/>
    </location>
</feature>
<dbReference type="Pfam" id="PF08560">
    <property type="entry name" value="DUF1757"/>
    <property type="match status" value="1"/>
</dbReference>
<protein>
    <submittedName>
        <fullName evidence="2">Uncharacterized protein</fullName>
    </submittedName>
</protein>
<keyword evidence="1" id="KW-0472">Membrane</keyword>
<proteinExistence type="predicted"/>
<dbReference type="AlphaFoldDB" id="A0AAD9CX27"/>
<keyword evidence="1" id="KW-0812">Transmembrane</keyword>
<keyword evidence="1" id="KW-1133">Transmembrane helix</keyword>
<gene>
    <name evidence="2" type="ORF">DB88DRAFT_491990</name>
</gene>
<organism evidence="2 3">
    <name type="scientific">Papiliotrema laurentii</name>
    <name type="common">Cryptococcus laurentii</name>
    <dbReference type="NCBI Taxonomy" id="5418"/>
    <lineage>
        <taxon>Eukaryota</taxon>
        <taxon>Fungi</taxon>
        <taxon>Dikarya</taxon>
        <taxon>Basidiomycota</taxon>
        <taxon>Agaricomycotina</taxon>
        <taxon>Tremellomycetes</taxon>
        <taxon>Tremellales</taxon>
        <taxon>Rhynchogastremaceae</taxon>
        <taxon>Papiliotrema</taxon>
    </lineage>
</organism>
<reference evidence="2" key="1">
    <citation type="submission" date="2023-02" db="EMBL/GenBank/DDBJ databases">
        <title>Identification and recombinant expression of a fungal hydrolase from Papiliotrema laurentii that hydrolyzes apple cutin and clears colloidal polyester polyurethane.</title>
        <authorList>
            <consortium name="DOE Joint Genome Institute"/>
            <person name="Roman V.A."/>
            <person name="Bojanowski C."/>
            <person name="Crable B.R."/>
            <person name="Wagner D.N."/>
            <person name="Hung C.S."/>
            <person name="Nadeau L.J."/>
            <person name="Schratz L."/>
            <person name="Haridas S."/>
            <person name="Pangilinan J."/>
            <person name="Lipzen A."/>
            <person name="Na H."/>
            <person name="Yan M."/>
            <person name="Ng V."/>
            <person name="Grigoriev I.V."/>
            <person name="Spatafora J.W."/>
            <person name="Barlow D."/>
            <person name="Biffinger J."/>
            <person name="Kelley-Loughnane N."/>
            <person name="Varaljay V.A."/>
            <person name="Crookes-Goodson W.J."/>
        </authorList>
    </citation>
    <scope>NUCLEOTIDE SEQUENCE</scope>
    <source>
        <strain evidence="2">5307AH</strain>
    </source>
</reference>
<keyword evidence="3" id="KW-1185">Reference proteome</keyword>
<evidence type="ECO:0000256" key="1">
    <source>
        <dbReference type="SAM" id="Phobius"/>
    </source>
</evidence>
<name>A0AAD9CX27_PAPLA</name>
<comment type="caution">
    <text evidence="2">The sequence shown here is derived from an EMBL/GenBank/DDBJ whole genome shotgun (WGS) entry which is preliminary data.</text>
</comment>
<accession>A0AAD9CX27</accession>
<evidence type="ECO:0000313" key="3">
    <source>
        <dbReference type="Proteomes" id="UP001182556"/>
    </source>
</evidence>
<dbReference type="Proteomes" id="UP001182556">
    <property type="component" value="Unassembled WGS sequence"/>
</dbReference>